<proteinExistence type="predicted"/>
<dbReference type="GO" id="GO:0022857">
    <property type="term" value="F:transmembrane transporter activity"/>
    <property type="evidence" value="ECO:0007669"/>
    <property type="project" value="InterPro"/>
</dbReference>
<dbReference type="Pfam" id="PF02653">
    <property type="entry name" value="BPD_transp_2"/>
    <property type="match status" value="1"/>
</dbReference>
<evidence type="ECO:0000256" key="5">
    <source>
        <dbReference type="ARBA" id="ARBA00023136"/>
    </source>
</evidence>
<comment type="subcellular location">
    <subcellularLocation>
        <location evidence="1">Cell membrane</location>
        <topology evidence="1">Multi-pass membrane protein</topology>
    </subcellularLocation>
</comment>
<dbReference type="PANTHER" id="PTHR43370">
    <property type="entry name" value="SUGAR ABC TRANSPORTER INTEGRAL MEMBRANE PROTEIN-RELATED"/>
    <property type="match status" value="1"/>
</dbReference>
<dbReference type="RefSeq" id="WP_109873485.1">
    <property type="nucleotide sequence ID" value="NZ_QGNA01000008.1"/>
</dbReference>
<evidence type="ECO:0000256" key="4">
    <source>
        <dbReference type="ARBA" id="ARBA00022989"/>
    </source>
</evidence>
<sequence length="305" mass="30962">MTLLEAILLTVITASTPLLIAAIGELVVEKSGVLNLGVEGMMIMGAACGIVAAIATGSGAAGVAAAVLAGMAMAAIFAALTLGLAANQVAAGLALTIFGLGLSGVVGASFVGAQRAGIGKIEIPLLSEIPFLGPVLFNQDPFVYASFALVAGVSWFLTRTRAGLVLRACGESAASAHALGYKVLRIRFFAILFGGACAGLAGAYLSLVLTPFWTSGMTAGRGWIALAIVVFASWLPWRAALGAYLFGGITILQLHAQGAGFRVPPQLMSALPYLITIVVLVLIMRLRRGGAAGPAGLGIPFVPDR</sequence>
<comment type="caution">
    <text evidence="7">The sequence shown here is derived from an EMBL/GenBank/DDBJ whole genome shotgun (WGS) entry which is preliminary data.</text>
</comment>
<feature type="transmembrane region" description="Helical" evidence="6">
    <location>
        <begin position="219"/>
        <end position="237"/>
    </location>
</feature>
<protein>
    <submittedName>
        <fullName evidence="7">ABC transporter permease</fullName>
    </submittedName>
</protein>
<reference evidence="8" key="1">
    <citation type="submission" date="2018-05" db="EMBL/GenBank/DDBJ databases">
        <authorList>
            <person name="Du Z."/>
            <person name="Wang X."/>
        </authorList>
    </citation>
    <scope>NUCLEOTIDE SEQUENCE [LARGE SCALE GENOMIC DNA]</scope>
    <source>
        <strain evidence="8">CQN31</strain>
    </source>
</reference>
<feature type="transmembrane region" description="Helical" evidence="6">
    <location>
        <begin position="34"/>
        <end position="55"/>
    </location>
</feature>
<feature type="transmembrane region" description="Helical" evidence="6">
    <location>
        <begin position="244"/>
        <end position="261"/>
    </location>
</feature>
<evidence type="ECO:0000313" key="8">
    <source>
        <dbReference type="Proteomes" id="UP000245765"/>
    </source>
</evidence>
<evidence type="ECO:0000256" key="6">
    <source>
        <dbReference type="SAM" id="Phobius"/>
    </source>
</evidence>
<gene>
    <name evidence="7" type="ORF">DFH01_26160</name>
</gene>
<dbReference type="AlphaFoldDB" id="A0A317F969"/>
<feature type="transmembrane region" description="Helical" evidence="6">
    <location>
        <begin position="141"/>
        <end position="158"/>
    </location>
</feature>
<name>A0A317F969_9PROT</name>
<accession>A0A317F969</accession>
<keyword evidence="4 6" id="KW-1133">Transmembrane helix</keyword>
<keyword evidence="5 6" id="KW-0472">Membrane</keyword>
<dbReference type="GO" id="GO:0005886">
    <property type="term" value="C:plasma membrane"/>
    <property type="evidence" value="ECO:0007669"/>
    <property type="project" value="UniProtKB-SubCell"/>
</dbReference>
<feature type="transmembrane region" description="Helical" evidence="6">
    <location>
        <begin position="267"/>
        <end position="284"/>
    </location>
</feature>
<keyword evidence="2" id="KW-1003">Cell membrane</keyword>
<dbReference type="EMBL" id="QGNA01000008">
    <property type="protein sequence ID" value="PWS34116.1"/>
    <property type="molecule type" value="Genomic_DNA"/>
</dbReference>
<dbReference type="OrthoDB" id="9792579at2"/>
<dbReference type="Proteomes" id="UP000245765">
    <property type="component" value="Unassembled WGS sequence"/>
</dbReference>
<dbReference type="InterPro" id="IPR001851">
    <property type="entry name" value="ABC_transp_permease"/>
</dbReference>
<organism evidence="7 8">
    <name type="scientific">Falsiroseomonas bella</name>
    <dbReference type="NCBI Taxonomy" id="2184016"/>
    <lineage>
        <taxon>Bacteria</taxon>
        <taxon>Pseudomonadati</taxon>
        <taxon>Pseudomonadota</taxon>
        <taxon>Alphaproteobacteria</taxon>
        <taxon>Acetobacterales</taxon>
        <taxon>Roseomonadaceae</taxon>
        <taxon>Falsiroseomonas</taxon>
    </lineage>
</organism>
<evidence type="ECO:0000313" key="7">
    <source>
        <dbReference type="EMBL" id="PWS34116.1"/>
    </source>
</evidence>
<feature type="transmembrane region" description="Helical" evidence="6">
    <location>
        <begin position="61"/>
        <end position="82"/>
    </location>
</feature>
<evidence type="ECO:0000256" key="3">
    <source>
        <dbReference type="ARBA" id="ARBA00022692"/>
    </source>
</evidence>
<feature type="transmembrane region" description="Helical" evidence="6">
    <location>
        <begin position="188"/>
        <end position="213"/>
    </location>
</feature>
<keyword evidence="8" id="KW-1185">Reference proteome</keyword>
<feature type="transmembrane region" description="Helical" evidence="6">
    <location>
        <begin position="89"/>
        <end position="111"/>
    </location>
</feature>
<evidence type="ECO:0000256" key="1">
    <source>
        <dbReference type="ARBA" id="ARBA00004651"/>
    </source>
</evidence>
<feature type="transmembrane region" description="Helical" evidence="6">
    <location>
        <begin position="6"/>
        <end position="27"/>
    </location>
</feature>
<evidence type="ECO:0000256" key="2">
    <source>
        <dbReference type="ARBA" id="ARBA00022475"/>
    </source>
</evidence>
<keyword evidence="3 6" id="KW-0812">Transmembrane</keyword>
<dbReference type="PANTHER" id="PTHR43370:SF2">
    <property type="entry name" value="ABC TRANSPORTER PERMEASE PROTEIN"/>
    <property type="match status" value="1"/>
</dbReference>
<dbReference type="CDD" id="cd06580">
    <property type="entry name" value="TM_PBP1_transp_TpRbsC_like"/>
    <property type="match status" value="1"/>
</dbReference>